<gene>
    <name evidence="2" type="primary">cpo_1</name>
    <name evidence="2" type="ORF">ROA7450_02643</name>
</gene>
<proteinExistence type="predicted"/>
<keyword evidence="2" id="KW-0560">Oxidoreductase</keyword>
<dbReference type="RefSeq" id="WP_085806273.1">
    <property type="nucleotide sequence ID" value="NZ_FWFX01000008.1"/>
</dbReference>
<evidence type="ECO:0000313" key="2">
    <source>
        <dbReference type="EMBL" id="SLN52533.1"/>
    </source>
</evidence>
<dbReference type="PANTHER" id="PTHR10992:SF1086">
    <property type="entry name" value="AB HYDROLASE-1 DOMAIN-CONTAINING PROTEIN"/>
    <property type="match status" value="1"/>
</dbReference>
<evidence type="ECO:0000259" key="1">
    <source>
        <dbReference type="Pfam" id="PF12697"/>
    </source>
</evidence>
<organism evidence="2 3">
    <name type="scientific">Roseovarius albus</name>
    <dbReference type="NCBI Taxonomy" id="1247867"/>
    <lineage>
        <taxon>Bacteria</taxon>
        <taxon>Pseudomonadati</taxon>
        <taxon>Pseudomonadota</taxon>
        <taxon>Alphaproteobacteria</taxon>
        <taxon>Rhodobacterales</taxon>
        <taxon>Roseobacteraceae</taxon>
        <taxon>Roseovarius</taxon>
    </lineage>
</organism>
<protein>
    <submittedName>
        <fullName evidence="2">Non-heme chloroperoxidase</fullName>
        <ecNumber evidence="2">1.11.1.10</ecNumber>
    </submittedName>
</protein>
<dbReference type="InterPro" id="IPR000073">
    <property type="entry name" value="AB_hydrolase_1"/>
</dbReference>
<feature type="domain" description="AB hydrolase-1" evidence="1">
    <location>
        <begin position="8"/>
        <end position="233"/>
    </location>
</feature>
<evidence type="ECO:0000313" key="3">
    <source>
        <dbReference type="Proteomes" id="UP000193061"/>
    </source>
</evidence>
<dbReference type="AlphaFoldDB" id="A0A1X6ZIY2"/>
<dbReference type="GO" id="GO:0080032">
    <property type="term" value="F:methyl jasmonate esterase activity"/>
    <property type="evidence" value="ECO:0007669"/>
    <property type="project" value="TreeGrafter"/>
</dbReference>
<dbReference type="InterPro" id="IPR029058">
    <property type="entry name" value="AB_hydrolase_fold"/>
</dbReference>
<sequence length="241" mass="26424">MPHSYGPFVLIHGACHGGWCWDQVAAHLRTVGCRVYTPTLRGLGDRAHLLTGHTDIAEMGEDIVQLIDNEDLQDAILVGHSFGGSVVTYIADQIGARLNRLIYLDALWIESGQSIYDTMAPDLVAARRDYVSNYGGGIAYPPPPPEAFGITEPDQVSELKQKLTPHPIASYENRLHLKNPVMNGIPADYIMCTNPMYEPLSSARTRVRELGIPIHKLAAPHDAMITHPKLTADLLLSLSAN</sequence>
<dbReference type="Proteomes" id="UP000193061">
    <property type="component" value="Unassembled WGS sequence"/>
</dbReference>
<dbReference type="GO" id="GO:0016691">
    <property type="term" value="F:chloride peroxidase activity"/>
    <property type="evidence" value="ECO:0007669"/>
    <property type="project" value="UniProtKB-EC"/>
</dbReference>
<keyword evidence="2" id="KW-0575">Peroxidase</keyword>
<dbReference type="EC" id="1.11.1.10" evidence="2"/>
<dbReference type="PANTHER" id="PTHR10992">
    <property type="entry name" value="METHYLESTERASE FAMILY MEMBER"/>
    <property type="match status" value="1"/>
</dbReference>
<dbReference type="EMBL" id="FWFX01000008">
    <property type="protein sequence ID" value="SLN52533.1"/>
    <property type="molecule type" value="Genomic_DNA"/>
</dbReference>
<accession>A0A1X6ZIY2</accession>
<name>A0A1X6ZIY2_9RHOB</name>
<dbReference type="GO" id="GO:0080030">
    <property type="term" value="F:methyl indole-3-acetate esterase activity"/>
    <property type="evidence" value="ECO:0007669"/>
    <property type="project" value="TreeGrafter"/>
</dbReference>
<keyword evidence="3" id="KW-1185">Reference proteome</keyword>
<reference evidence="2 3" key="1">
    <citation type="submission" date="2017-03" db="EMBL/GenBank/DDBJ databases">
        <authorList>
            <person name="Afonso C.L."/>
            <person name="Miller P.J."/>
            <person name="Scott M.A."/>
            <person name="Spackman E."/>
            <person name="Goraichik I."/>
            <person name="Dimitrov K.M."/>
            <person name="Suarez D.L."/>
            <person name="Swayne D.E."/>
        </authorList>
    </citation>
    <scope>NUCLEOTIDE SEQUENCE [LARGE SCALE GENOMIC DNA]</scope>
    <source>
        <strain evidence="2 3">CECT 7450</strain>
    </source>
</reference>
<dbReference type="Gene3D" id="3.40.50.1820">
    <property type="entry name" value="alpha/beta hydrolase"/>
    <property type="match status" value="1"/>
</dbReference>
<dbReference type="SUPFAM" id="SSF53474">
    <property type="entry name" value="alpha/beta-Hydrolases"/>
    <property type="match status" value="1"/>
</dbReference>
<dbReference type="Pfam" id="PF12697">
    <property type="entry name" value="Abhydrolase_6"/>
    <property type="match status" value="1"/>
</dbReference>
<dbReference type="OrthoDB" id="9814966at2"/>
<dbReference type="InterPro" id="IPR045889">
    <property type="entry name" value="MES/HNL"/>
</dbReference>